<dbReference type="GO" id="GO:0009426">
    <property type="term" value="C:bacterial-type flagellum basal body, distal rod"/>
    <property type="evidence" value="ECO:0007669"/>
    <property type="project" value="UniProtKB-UniRule"/>
</dbReference>
<comment type="similarity">
    <text evidence="1 4">Belongs to the flagella basal body rod proteins family.</text>
</comment>
<evidence type="ECO:0000256" key="4">
    <source>
        <dbReference type="RuleBase" id="RU362116"/>
    </source>
</evidence>
<evidence type="ECO:0000256" key="2">
    <source>
        <dbReference type="ARBA" id="ARBA00017948"/>
    </source>
</evidence>
<dbReference type="PANTHER" id="PTHR30435:SF19">
    <property type="entry name" value="FLAGELLAR BASAL-BODY ROD PROTEIN FLGG"/>
    <property type="match status" value="1"/>
</dbReference>
<dbReference type="NCBIfam" id="TIGR02490">
    <property type="entry name" value="flgF"/>
    <property type="match status" value="1"/>
</dbReference>
<organism evidence="8 9">
    <name type="scientific">Lutispora thermophila DSM 19022</name>
    <dbReference type="NCBI Taxonomy" id="1122184"/>
    <lineage>
        <taxon>Bacteria</taxon>
        <taxon>Bacillati</taxon>
        <taxon>Bacillota</taxon>
        <taxon>Clostridia</taxon>
        <taxon>Lutisporales</taxon>
        <taxon>Lutisporaceae</taxon>
        <taxon>Lutispora</taxon>
    </lineage>
</organism>
<keyword evidence="8" id="KW-0966">Cell projection</keyword>
<proteinExistence type="inferred from homology"/>
<dbReference type="InterPro" id="IPR037925">
    <property type="entry name" value="FlgE/F/G-like"/>
</dbReference>
<reference evidence="8 9" key="1">
    <citation type="submission" date="2016-11" db="EMBL/GenBank/DDBJ databases">
        <authorList>
            <person name="Jaros S."/>
            <person name="Januszkiewicz K."/>
            <person name="Wedrychowicz H."/>
        </authorList>
    </citation>
    <scope>NUCLEOTIDE SEQUENCE [LARGE SCALE GENOMIC DNA]</scope>
    <source>
        <strain evidence="8 9">DSM 19022</strain>
    </source>
</reference>
<dbReference type="Pfam" id="PF22692">
    <property type="entry name" value="LlgE_F_G_D1"/>
    <property type="match status" value="1"/>
</dbReference>
<feature type="domain" description="Flagellar basal body rod protein N-terminal" evidence="5">
    <location>
        <begin position="7"/>
        <end position="35"/>
    </location>
</feature>
<evidence type="ECO:0000256" key="3">
    <source>
        <dbReference type="NCBIfam" id="TIGR02488"/>
    </source>
</evidence>
<dbReference type="NCBIfam" id="TIGR02488">
    <property type="entry name" value="flgG_G_neg"/>
    <property type="match status" value="1"/>
</dbReference>
<comment type="subcellular location">
    <subcellularLocation>
        <location evidence="4">Bacterial flagellum basal body</location>
    </subcellularLocation>
</comment>
<evidence type="ECO:0000313" key="8">
    <source>
        <dbReference type="EMBL" id="SHI38076.1"/>
    </source>
</evidence>
<name>A0A1M6ANL6_9FIRM</name>
<evidence type="ECO:0000259" key="7">
    <source>
        <dbReference type="Pfam" id="PF22692"/>
    </source>
</evidence>
<dbReference type="STRING" id="1122184.SAMN02745176_00026"/>
<keyword evidence="8" id="KW-0282">Flagellum</keyword>
<dbReference type="Proteomes" id="UP000184442">
    <property type="component" value="Unassembled WGS sequence"/>
</dbReference>
<dbReference type="NCBIfam" id="TIGR03506">
    <property type="entry name" value="FlgEFG_subfam"/>
    <property type="match status" value="2"/>
</dbReference>
<feature type="domain" description="Flagellar hook protein FlgE/F/G-like D1" evidence="7">
    <location>
        <begin position="94"/>
        <end position="163"/>
    </location>
</feature>
<accession>A0A1M6ANL6</accession>
<dbReference type="OrthoDB" id="9804559at2"/>
<evidence type="ECO:0000259" key="6">
    <source>
        <dbReference type="Pfam" id="PF06429"/>
    </source>
</evidence>
<dbReference type="InterPro" id="IPR001444">
    <property type="entry name" value="Flag_bb_rod_N"/>
</dbReference>
<dbReference type="Pfam" id="PF06429">
    <property type="entry name" value="Flg_bbr_C"/>
    <property type="match status" value="1"/>
</dbReference>
<dbReference type="InterPro" id="IPR020013">
    <property type="entry name" value="Flagellar_FlgE/F/G"/>
</dbReference>
<keyword evidence="4" id="KW-0975">Bacterial flagellum</keyword>
<dbReference type="InterPro" id="IPR012836">
    <property type="entry name" value="FlgF"/>
</dbReference>
<evidence type="ECO:0000256" key="1">
    <source>
        <dbReference type="ARBA" id="ARBA00009677"/>
    </source>
</evidence>
<dbReference type="GO" id="GO:0071978">
    <property type="term" value="P:bacterial-type flagellum-dependent swarming motility"/>
    <property type="evidence" value="ECO:0007669"/>
    <property type="project" value="TreeGrafter"/>
</dbReference>
<protein>
    <recommendedName>
        <fullName evidence="2 3">Flagellar basal-body rod protein FlgG</fullName>
    </recommendedName>
</protein>
<evidence type="ECO:0000313" key="9">
    <source>
        <dbReference type="Proteomes" id="UP000184442"/>
    </source>
</evidence>
<feature type="domain" description="Flagellar basal-body/hook protein C-terminal" evidence="6">
    <location>
        <begin position="218"/>
        <end position="262"/>
    </location>
</feature>
<sequence length="264" mass="28757">MMRALWTASTGMTAQQLNVDNISNNLANVNTIGYKKSRAEFKDLLYETLERDTIRNGEGKPVSVQVGHGVRTSAITKFFTTGNLEQTSNPYDLAIDGNGFFVVMGPNGEELYTKDGSFKISVDEDTTRLVTSDGYFVQGDMGDIELGMDVKQVMIDEAGIITVKRTDDTLEEIGALTIVTFANPAGLESVGSNFYKATGASGEAVDTENDGSGGKVLQGFLEYSNVQIVEEMVKLIQAQRAYEINSKSIQTADEMLSLANNLRR</sequence>
<dbReference type="RefSeq" id="WP_073023282.1">
    <property type="nucleotide sequence ID" value="NZ_FQZS01000003.1"/>
</dbReference>
<dbReference type="Pfam" id="PF00460">
    <property type="entry name" value="Flg_bb_rod"/>
    <property type="match status" value="1"/>
</dbReference>
<dbReference type="InterPro" id="IPR012834">
    <property type="entry name" value="FlgG_G_neg"/>
</dbReference>
<dbReference type="InterPro" id="IPR053967">
    <property type="entry name" value="LlgE_F_G-like_D1"/>
</dbReference>
<dbReference type="EMBL" id="FQZS01000003">
    <property type="protein sequence ID" value="SHI38076.1"/>
    <property type="molecule type" value="Genomic_DNA"/>
</dbReference>
<keyword evidence="8" id="KW-0969">Cilium</keyword>
<gene>
    <name evidence="8" type="ORF">SAMN02745176_00026</name>
</gene>
<dbReference type="PANTHER" id="PTHR30435">
    <property type="entry name" value="FLAGELLAR PROTEIN"/>
    <property type="match status" value="1"/>
</dbReference>
<dbReference type="InterPro" id="IPR010930">
    <property type="entry name" value="Flg_bb/hook_C_dom"/>
</dbReference>
<dbReference type="SUPFAM" id="SSF117143">
    <property type="entry name" value="Flagellar hook protein flgE"/>
    <property type="match status" value="1"/>
</dbReference>
<evidence type="ECO:0000259" key="5">
    <source>
        <dbReference type="Pfam" id="PF00460"/>
    </source>
</evidence>
<dbReference type="AlphaFoldDB" id="A0A1M6ANL6"/>
<keyword evidence="9" id="KW-1185">Reference proteome</keyword>